<comment type="caution">
    <text evidence="13">The sequence shown here is derived from an EMBL/GenBank/DDBJ whole genome shotgun (WGS) entry which is preliminary data.</text>
</comment>
<evidence type="ECO:0000256" key="6">
    <source>
        <dbReference type="ARBA" id="ARBA00008299"/>
    </source>
</evidence>
<dbReference type="Pfam" id="PF01502">
    <property type="entry name" value="PRA-CH"/>
    <property type="match status" value="1"/>
</dbReference>
<comment type="similarity">
    <text evidence="6">In the N-terminal section; belongs to the PRA-CH family.</text>
</comment>
<comment type="similarity">
    <text evidence="5">In the C-terminal section; belongs to the PRA-PH family.</text>
</comment>
<dbReference type="UniPathway" id="UPA00031">
    <property type="reaction ID" value="UER00008"/>
</dbReference>
<dbReference type="GO" id="GO:0000287">
    <property type="term" value="F:magnesium ion binding"/>
    <property type="evidence" value="ECO:0007669"/>
    <property type="project" value="UniProtKB-UniRule"/>
</dbReference>
<keyword evidence="8 11" id="KW-0028">Amino-acid biosynthesis</keyword>
<dbReference type="GO" id="GO:0005737">
    <property type="term" value="C:cytoplasm"/>
    <property type="evidence" value="ECO:0007669"/>
    <property type="project" value="UniProtKB-SubCell"/>
</dbReference>
<comment type="similarity">
    <text evidence="11">Belongs to the PRA-CH family.</text>
</comment>
<feature type="binding site" evidence="11">
    <location>
        <position position="97"/>
    </location>
    <ligand>
        <name>Zn(2+)</name>
        <dbReference type="ChEBI" id="CHEBI:29105"/>
        <note>ligand shared between dimeric partners</note>
    </ligand>
</feature>
<keyword evidence="10 11" id="KW-0368">Histidine biosynthesis</keyword>
<dbReference type="FunFam" id="3.10.20.810:FF:000001">
    <property type="entry name" value="Histidine biosynthesis bifunctional protein HisIE"/>
    <property type="match status" value="1"/>
</dbReference>
<sequence>MKALKYDANGLLTGVAQDADSGQVLMVAMMNAEAVAATLQTGKAHFWSRSRKKLWMKGETSGNILDVQAVKVDCDGDALLLLVKTRGPACHTGNVSCFYTDLDEDYVKPIV</sequence>
<evidence type="ECO:0000256" key="3">
    <source>
        <dbReference type="ARBA" id="ARBA00005169"/>
    </source>
</evidence>
<keyword evidence="11" id="KW-0862">Zinc</keyword>
<name>A0A3E0AG84_9CHLR</name>
<feature type="binding site" evidence="11">
    <location>
        <position position="75"/>
    </location>
    <ligand>
        <name>Mg(2+)</name>
        <dbReference type="ChEBI" id="CHEBI:18420"/>
    </ligand>
</feature>
<evidence type="ECO:0000256" key="2">
    <source>
        <dbReference type="ARBA" id="ARBA00001460"/>
    </source>
</evidence>
<comment type="cofactor">
    <cofactor evidence="11">
        <name>Mg(2+)</name>
        <dbReference type="ChEBI" id="CHEBI:18420"/>
    </cofactor>
    <text evidence="11">Binds 1 Mg(2+) ion per subunit.</text>
</comment>
<comment type="subunit">
    <text evidence="11">Homodimer.</text>
</comment>
<gene>
    <name evidence="11" type="primary">hisI</name>
    <name evidence="13" type="ORF">DFR64_0535</name>
</gene>
<feature type="binding site" evidence="11">
    <location>
        <position position="74"/>
    </location>
    <ligand>
        <name>Zn(2+)</name>
        <dbReference type="ChEBI" id="CHEBI:29105"/>
        <note>ligand shared between dimeric partners</note>
    </ligand>
</feature>
<keyword evidence="7 11" id="KW-0963">Cytoplasm</keyword>
<evidence type="ECO:0000256" key="10">
    <source>
        <dbReference type="ARBA" id="ARBA00023102"/>
    </source>
</evidence>
<dbReference type="InterPro" id="IPR002496">
    <property type="entry name" value="PRib_AMP_CycHydrolase_dom"/>
</dbReference>
<dbReference type="PANTHER" id="PTHR42945:SF1">
    <property type="entry name" value="HISTIDINE BIOSYNTHESIS BIFUNCTIONAL PROTEIN HIS7"/>
    <property type="match status" value="1"/>
</dbReference>
<keyword evidence="11" id="KW-0460">Magnesium</keyword>
<dbReference type="RefSeq" id="WP_116223843.1">
    <property type="nucleotide sequence ID" value="NZ_AP018437.1"/>
</dbReference>
<dbReference type="Proteomes" id="UP000256388">
    <property type="component" value="Unassembled WGS sequence"/>
</dbReference>
<feature type="binding site" evidence="11">
    <location>
        <position position="77"/>
    </location>
    <ligand>
        <name>Mg(2+)</name>
        <dbReference type="ChEBI" id="CHEBI:18420"/>
    </ligand>
</feature>
<feature type="binding site" evidence="11">
    <location>
        <position position="73"/>
    </location>
    <ligand>
        <name>Mg(2+)</name>
        <dbReference type="ChEBI" id="CHEBI:18420"/>
    </ligand>
</feature>
<proteinExistence type="inferred from homology"/>
<dbReference type="GO" id="GO:0000105">
    <property type="term" value="P:L-histidine biosynthetic process"/>
    <property type="evidence" value="ECO:0007669"/>
    <property type="project" value="UniProtKB-UniRule"/>
</dbReference>
<comment type="function">
    <text evidence="11">Catalyzes the hydrolysis of the adenine ring of phosphoribosyl-AMP.</text>
</comment>
<organism evidence="13 14">
    <name type="scientific">Pelolinea submarina</name>
    <dbReference type="NCBI Taxonomy" id="913107"/>
    <lineage>
        <taxon>Bacteria</taxon>
        <taxon>Bacillati</taxon>
        <taxon>Chloroflexota</taxon>
        <taxon>Anaerolineae</taxon>
        <taxon>Anaerolineales</taxon>
        <taxon>Anaerolineaceae</taxon>
        <taxon>Pelolinea</taxon>
    </lineage>
</organism>
<evidence type="ECO:0000256" key="7">
    <source>
        <dbReference type="ARBA" id="ARBA00022490"/>
    </source>
</evidence>
<dbReference type="SUPFAM" id="SSF141734">
    <property type="entry name" value="HisI-like"/>
    <property type="match status" value="1"/>
</dbReference>
<protein>
    <recommendedName>
        <fullName evidence="11">Phosphoribosyl-AMP cyclohydrolase</fullName>
        <shortName evidence="11">PRA-CH</shortName>
        <ecNumber evidence="11">3.5.4.19</ecNumber>
    </recommendedName>
</protein>
<evidence type="ECO:0000256" key="11">
    <source>
        <dbReference type="HAMAP-Rule" id="MF_01021"/>
    </source>
</evidence>
<comment type="pathway">
    <text evidence="3 11">Amino-acid biosynthesis; L-histidine biosynthesis; L-histidine from 5-phospho-alpha-D-ribose 1-diphosphate: step 3/9.</text>
</comment>
<dbReference type="GO" id="GO:0004635">
    <property type="term" value="F:phosphoribosyl-AMP cyclohydrolase activity"/>
    <property type="evidence" value="ECO:0007669"/>
    <property type="project" value="UniProtKB-UniRule"/>
</dbReference>
<keyword evidence="9 11" id="KW-0378">Hydrolase</keyword>
<dbReference type="GO" id="GO:0008270">
    <property type="term" value="F:zinc ion binding"/>
    <property type="evidence" value="ECO:0007669"/>
    <property type="project" value="UniProtKB-UniRule"/>
</dbReference>
<dbReference type="InterPro" id="IPR026660">
    <property type="entry name" value="PRA-CH"/>
</dbReference>
<comment type="cofactor">
    <cofactor evidence="11">
        <name>Zn(2+)</name>
        <dbReference type="ChEBI" id="CHEBI:29105"/>
    </cofactor>
    <text evidence="11">Binds 1 zinc ion per subunit.</text>
</comment>
<evidence type="ECO:0000259" key="12">
    <source>
        <dbReference type="Pfam" id="PF01502"/>
    </source>
</evidence>
<reference evidence="13 14" key="1">
    <citation type="submission" date="2018-08" db="EMBL/GenBank/DDBJ databases">
        <title>Genomic Encyclopedia of Type Strains, Phase IV (KMG-IV): sequencing the most valuable type-strain genomes for metagenomic binning, comparative biology and taxonomic classification.</title>
        <authorList>
            <person name="Goeker M."/>
        </authorList>
    </citation>
    <scope>NUCLEOTIDE SEQUENCE [LARGE SCALE GENOMIC DNA]</scope>
    <source>
        <strain evidence="13 14">DSM 23923</strain>
    </source>
</reference>
<dbReference type="GO" id="GO:0004636">
    <property type="term" value="F:phosphoribosyl-ATP diphosphatase activity"/>
    <property type="evidence" value="ECO:0007669"/>
    <property type="project" value="UniProtKB-EC"/>
</dbReference>
<dbReference type="HAMAP" id="MF_01021">
    <property type="entry name" value="HisI"/>
    <property type="match status" value="1"/>
</dbReference>
<dbReference type="PANTHER" id="PTHR42945">
    <property type="entry name" value="HISTIDINE BIOSYNTHESIS BIFUNCTIONAL PROTEIN"/>
    <property type="match status" value="1"/>
</dbReference>
<dbReference type="EC" id="3.5.4.19" evidence="11"/>
<evidence type="ECO:0000313" key="14">
    <source>
        <dbReference type="Proteomes" id="UP000256388"/>
    </source>
</evidence>
<keyword evidence="11" id="KW-0479">Metal-binding</keyword>
<dbReference type="AlphaFoldDB" id="A0A3E0AG84"/>
<dbReference type="Gene3D" id="3.10.20.810">
    <property type="entry name" value="Phosphoribosyl-AMP cyclohydrolase"/>
    <property type="match status" value="1"/>
</dbReference>
<comment type="catalytic activity">
    <reaction evidence="2">
        <text>1-(5-phospho-beta-D-ribosyl)-ATP + H2O = 1-(5-phospho-beta-D-ribosyl)-5'-AMP + diphosphate + H(+)</text>
        <dbReference type="Rhea" id="RHEA:22828"/>
        <dbReference type="ChEBI" id="CHEBI:15377"/>
        <dbReference type="ChEBI" id="CHEBI:15378"/>
        <dbReference type="ChEBI" id="CHEBI:33019"/>
        <dbReference type="ChEBI" id="CHEBI:59457"/>
        <dbReference type="ChEBI" id="CHEBI:73183"/>
        <dbReference type="EC" id="3.6.1.31"/>
    </reaction>
</comment>
<evidence type="ECO:0000256" key="5">
    <source>
        <dbReference type="ARBA" id="ARBA00007731"/>
    </source>
</evidence>
<dbReference type="NCBIfam" id="NF000768">
    <property type="entry name" value="PRK00051.1"/>
    <property type="match status" value="1"/>
</dbReference>
<dbReference type="InterPro" id="IPR038019">
    <property type="entry name" value="PRib_AMP_CycHydrolase_sf"/>
</dbReference>
<comment type="pathway">
    <text evidence="4">Amino-acid biosynthesis; L-histidine biosynthesis; L-histidine from 5-phospho-alpha-D-ribose 1-diphosphate: step 2/9.</text>
</comment>
<evidence type="ECO:0000256" key="1">
    <source>
        <dbReference type="ARBA" id="ARBA00000024"/>
    </source>
</evidence>
<feature type="binding site" evidence="11">
    <location>
        <position position="90"/>
    </location>
    <ligand>
        <name>Zn(2+)</name>
        <dbReference type="ChEBI" id="CHEBI:29105"/>
        <note>ligand shared between dimeric partners</note>
    </ligand>
</feature>
<evidence type="ECO:0000313" key="13">
    <source>
        <dbReference type="EMBL" id="REG10676.1"/>
    </source>
</evidence>
<evidence type="ECO:0000256" key="8">
    <source>
        <dbReference type="ARBA" id="ARBA00022605"/>
    </source>
</evidence>
<comment type="catalytic activity">
    <reaction evidence="1 11">
        <text>1-(5-phospho-beta-D-ribosyl)-5'-AMP + H2O = 1-(5-phospho-beta-D-ribosyl)-5-[(5-phospho-beta-D-ribosylamino)methylideneamino]imidazole-4-carboxamide</text>
        <dbReference type="Rhea" id="RHEA:20049"/>
        <dbReference type="ChEBI" id="CHEBI:15377"/>
        <dbReference type="ChEBI" id="CHEBI:58435"/>
        <dbReference type="ChEBI" id="CHEBI:59457"/>
        <dbReference type="EC" id="3.5.4.19"/>
    </reaction>
</comment>
<evidence type="ECO:0000256" key="9">
    <source>
        <dbReference type="ARBA" id="ARBA00022801"/>
    </source>
</evidence>
<accession>A0A3E0AG84</accession>
<dbReference type="EMBL" id="QUMS01000001">
    <property type="protein sequence ID" value="REG10676.1"/>
    <property type="molecule type" value="Genomic_DNA"/>
</dbReference>
<comment type="subcellular location">
    <subcellularLocation>
        <location evidence="11">Cytoplasm</location>
    </subcellularLocation>
</comment>
<feature type="domain" description="Phosphoribosyl-AMP cyclohydrolase" evidence="12">
    <location>
        <begin position="26"/>
        <end position="99"/>
    </location>
</feature>
<evidence type="ECO:0000256" key="4">
    <source>
        <dbReference type="ARBA" id="ARBA00005204"/>
    </source>
</evidence>
<keyword evidence="14" id="KW-1185">Reference proteome</keyword>
<dbReference type="OrthoDB" id="9795769at2"/>